<reference evidence="3" key="1">
    <citation type="journal article" date="2020" name="Nat. Commun.">
        <title>Large-scale genome sequencing of mycorrhizal fungi provides insights into the early evolution of symbiotic traits.</title>
        <authorList>
            <person name="Miyauchi S."/>
            <person name="Kiss E."/>
            <person name="Kuo A."/>
            <person name="Drula E."/>
            <person name="Kohler A."/>
            <person name="Sanchez-Garcia M."/>
            <person name="Morin E."/>
            <person name="Andreopoulos B."/>
            <person name="Barry K.W."/>
            <person name="Bonito G."/>
            <person name="Buee M."/>
            <person name="Carver A."/>
            <person name="Chen C."/>
            <person name="Cichocki N."/>
            <person name="Clum A."/>
            <person name="Culley D."/>
            <person name="Crous P.W."/>
            <person name="Fauchery L."/>
            <person name="Girlanda M."/>
            <person name="Hayes R.D."/>
            <person name="Keri Z."/>
            <person name="LaButti K."/>
            <person name="Lipzen A."/>
            <person name="Lombard V."/>
            <person name="Magnuson J."/>
            <person name="Maillard F."/>
            <person name="Murat C."/>
            <person name="Nolan M."/>
            <person name="Ohm R.A."/>
            <person name="Pangilinan J."/>
            <person name="Pereira M.F."/>
            <person name="Perotto S."/>
            <person name="Peter M."/>
            <person name="Pfister S."/>
            <person name="Riley R."/>
            <person name="Sitrit Y."/>
            <person name="Stielow J.B."/>
            <person name="Szollosi G."/>
            <person name="Zifcakova L."/>
            <person name="Stursova M."/>
            <person name="Spatafora J.W."/>
            <person name="Tedersoo L."/>
            <person name="Vaario L.M."/>
            <person name="Yamada A."/>
            <person name="Yan M."/>
            <person name="Wang P."/>
            <person name="Xu J."/>
            <person name="Bruns T."/>
            <person name="Baldrian P."/>
            <person name="Vilgalys R."/>
            <person name="Dunand C."/>
            <person name="Henrissat B."/>
            <person name="Grigoriev I.V."/>
            <person name="Hibbett D."/>
            <person name="Nagy L.G."/>
            <person name="Martin F.M."/>
        </authorList>
    </citation>
    <scope>NUCLEOTIDE SEQUENCE</scope>
    <source>
        <strain evidence="3">UP504</strain>
    </source>
</reference>
<evidence type="ECO:0000313" key="3">
    <source>
        <dbReference type="EMBL" id="KAF9505250.1"/>
    </source>
</evidence>
<evidence type="ECO:0000256" key="2">
    <source>
        <dbReference type="SAM" id="SignalP"/>
    </source>
</evidence>
<protein>
    <submittedName>
        <fullName evidence="3">Uncharacterized protein</fullName>
    </submittedName>
</protein>
<feature type="chain" id="PRO_5040383138" evidence="2">
    <location>
        <begin position="22"/>
        <end position="132"/>
    </location>
</feature>
<keyword evidence="2" id="KW-0732">Signal</keyword>
<evidence type="ECO:0000256" key="1">
    <source>
        <dbReference type="SAM" id="MobiDB-lite"/>
    </source>
</evidence>
<feature type="region of interest" description="Disordered" evidence="1">
    <location>
        <begin position="48"/>
        <end position="83"/>
    </location>
</feature>
<keyword evidence="4" id="KW-1185">Reference proteome</keyword>
<name>A0A9P6AG37_9AGAM</name>
<comment type="caution">
    <text evidence="3">The sequence shown here is derived from an EMBL/GenBank/DDBJ whole genome shotgun (WGS) entry which is preliminary data.</text>
</comment>
<feature type="compositionally biased region" description="Low complexity" evidence="1">
    <location>
        <begin position="58"/>
        <end position="72"/>
    </location>
</feature>
<dbReference type="EMBL" id="MU129164">
    <property type="protein sequence ID" value="KAF9505250.1"/>
    <property type="molecule type" value="Genomic_DNA"/>
</dbReference>
<dbReference type="Proteomes" id="UP000886523">
    <property type="component" value="Unassembled WGS sequence"/>
</dbReference>
<evidence type="ECO:0000313" key="4">
    <source>
        <dbReference type="Proteomes" id="UP000886523"/>
    </source>
</evidence>
<gene>
    <name evidence="3" type="ORF">BS47DRAFT_561872</name>
</gene>
<accession>A0A9P6AG37</accession>
<proteinExistence type="predicted"/>
<sequence length="132" mass="14576">MFHSYIPVLLILSTLLPCGFDHEAHCIIQSQIDPQALHYSVLHKVPSRHQVNTPADQSTSTPRAASTPTSAPQHRHGRPNTLKIQKPNARDLSTMDTLVATNLDLLCSFNISIDVSHGARRRLIHGRCRSAG</sequence>
<dbReference type="AlphaFoldDB" id="A0A9P6AG37"/>
<organism evidence="3 4">
    <name type="scientific">Hydnum rufescens UP504</name>
    <dbReference type="NCBI Taxonomy" id="1448309"/>
    <lineage>
        <taxon>Eukaryota</taxon>
        <taxon>Fungi</taxon>
        <taxon>Dikarya</taxon>
        <taxon>Basidiomycota</taxon>
        <taxon>Agaricomycotina</taxon>
        <taxon>Agaricomycetes</taxon>
        <taxon>Cantharellales</taxon>
        <taxon>Hydnaceae</taxon>
        <taxon>Hydnum</taxon>
    </lineage>
</organism>
<feature type="signal peptide" evidence="2">
    <location>
        <begin position="1"/>
        <end position="21"/>
    </location>
</feature>